<dbReference type="InterPro" id="IPR003615">
    <property type="entry name" value="HNH_nuc"/>
</dbReference>
<name>A0AA86RC19_9EUKA</name>
<dbReference type="Proteomes" id="UP001642409">
    <property type="component" value="Unassembled WGS sequence"/>
</dbReference>
<gene>
    <name evidence="3" type="ORF">HINF_LOCUS21920</name>
    <name evidence="2" type="ORF">HINF_LOCUS57937</name>
</gene>
<keyword evidence="4" id="KW-1185">Reference proteome</keyword>
<evidence type="ECO:0000259" key="1">
    <source>
        <dbReference type="Pfam" id="PF13392"/>
    </source>
</evidence>
<comment type="caution">
    <text evidence="2">The sequence shown here is derived from an EMBL/GenBank/DDBJ whole genome shotgun (WGS) entry which is preliminary data.</text>
</comment>
<reference evidence="2" key="1">
    <citation type="submission" date="2023-06" db="EMBL/GenBank/DDBJ databases">
        <authorList>
            <person name="Kurt Z."/>
        </authorList>
    </citation>
    <scope>NUCLEOTIDE SEQUENCE</scope>
</reference>
<dbReference type="SUPFAM" id="SSF54060">
    <property type="entry name" value="His-Me finger endonucleases"/>
    <property type="match status" value="1"/>
</dbReference>
<reference evidence="3 4" key="2">
    <citation type="submission" date="2024-07" db="EMBL/GenBank/DDBJ databases">
        <authorList>
            <person name="Akdeniz Z."/>
        </authorList>
    </citation>
    <scope>NUCLEOTIDE SEQUENCE [LARGE SCALE GENOMIC DNA]</scope>
</reference>
<accession>A0AA86RC19</accession>
<evidence type="ECO:0000313" key="3">
    <source>
        <dbReference type="EMBL" id="CAL6010088.1"/>
    </source>
</evidence>
<protein>
    <recommendedName>
        <fullName evidence="1">HNH nuclease domain-containing protein</fullName>
    </recommendedName>
</protein>
<dbReference type="Gene3D" id="3.90.75.20">
    <property type="match status" value="1"/>
</dbReference>
<dbReference type="EMBL" id="CATOUU010001068">
    <property type="protein sequence ID" value="CAI9970292.1"/>
    <property type="molecule type" value="Genomic_DNA"/>
</dbReference>
<proteinExistence type="predicted"/>
<sequence length="255" mass="29463">MQTTHNISYVEASSSTIESIESIESMYIKEEVSDYKPLFDQSRAYSLFEAVNDRKPDEQFTYVVGHQELLISSLGRLVYNEDLTKRPSISMNNGYYQTSIDRVKTHIHRIVAEAFLGSCPDDCQVDHIDRCRVNNQVTNLRYVTGSQNCLNKTSYKGHTAQYFIKLSDKCIPFKTYGRHSFDDLYIDTETYELYKWTGDKYMKRTVSYINNQPVYTPKTTLGKSTAIMISKLQKGLYNLSEQDLDQSSSLLFKSQ</sequence>
<dbReference type="InterPro" id="IPR044925">
    <property type="entry name" value="His-Me_finger_sf"/>
</dbReference>
<evidence type="ECO:0000313" key="2">
    <source>
        <dbReference type="EMBL" id="CAI9970292.1"/>
    </source>
</evidence>
<evidence type="ECO:0000313" key="4">
    <source>
        <dbReference type="Proteomes" id="UP001642409"/>
    </source>
</evidence>
<organism evidence="2">
    <name type="scientific">Hexamita inflata</name>
    <dbReference type="NCBI Taxonomy" id="28002"/>
    <lineage>
        <taxon>Eukaryota</taxon>
        <taxon>Metamonada</taxon>
        <taxon>Diplomonadida</taxon>
        <taxon>Hexamitidae</taxon>
        <taxon>Hexamitinae</taxon>
        <taxon>Hexamita</taxon>
    </lineage>
</organism>
<dbReference type="Pfam" id="PF13392">
    <property type="entry name" value="HNH_3"/>
    <property type="match status" value="1"/>
</dbReference>
<dbReference type="EMBL" id="CAXDID020000060">
    <property type="protein sequence ID" value="CAL6010088.1"/>
    <property type="molecule type" value="Genomic_DNA"/>
</dbReference>
<feature type="domain" description="HNH nuclease" evidence="1">
    <location>
        <begin position="107"/>
        <end position="148"/>
    </location>
</feature>
<dbReference type="AlphaFoldDB" id="A0AA86RC19"/>